<evidence type="ECO:0000313" key="3">
    <source>
        <dbReference type="Proteomes" id="UP000027456"/>
    </source>
</evidence>
<sequence>MFHPPADLVCIPPKLPSYLRNIHELKSITGIPSDAEMINIHTVIRVANQVVNVPEIYDPMLLAGLSEHLFDAQMVTSQHVSHPSEQNSVYIPPPLPAHISIQLEPISGAPSDEQVAKTQDAIRLYHKCADISLMFDPQVHAELSQHLFDIQMAKYMARCVSSQAKSMDKESGIAMSTNSIHAIKRGDGGCYSAGDNIPSITGTSLAQSDDSAQVYPDADIRDALEQSHRLAERANQLAERSNRLVEQSKQLVEQSNYPVEKLDSTLGKISRILVGIQHAIVRSHNGNMVSALDCLVNGEGELPGVSCMTDETSLNWLSSCYAGEPDCHLPVVINGVTQDLFIDNLWLGEFLCFYGIGKGLCENDKSTKLKDGKEADARERLGKYLSSCLG</sequence>
<keyword evidence="1" id="KW-0175">Coiled coil</keyword>
<dbReference type="HOGENOM" id="CLU_052075_1_1_1"/>
<reference evidence="2 3" key="1">
    <citation type="submission" date="2013-12" db="EMBL/GenBank/DDBJ databases">
        <authorList>
            <person name="Cubeta M."/>
            <person name="Pakala S."/>
            <person name="Fedorova N."/>
            <person name="Thomas E."/>
            <person name="Dean R."/>
            <person name="Jabaji S."/>
            <person name="Neate S."/>
            <person name="Toda T."/>
            <person name="Tavantzis S."/>
            <person name="Vilgalys R."/>
            <person name="Bharathan N."/>
            <person name="Pakala S."/>
            <person name="Losada L.S."/>
            <person name="Zafar N."/>
            <person name="Nierman W."/>
        </authorList>
    </citation>
    <scope>NUCLEOTIDE SEQUENCE [LARGE SCALE GENOMIC DNA]</scope>
    <source>
        <strain evidence="2 3">123E</strain>
    </source>
</reference>
<dbReference type="EMBL" id="AZST01000400">
    <property type="protein sequence ID" value="KEP49158.1"/>
    <property type="molecule type" value="Genomic_DNA"/>
</dbReference>
<accession>A0A074RX05</accession>
<name>A0A074RX05_9AGAM</name>
<dbReference type="AlphaFoldDB" id="A0A074RX05"/>
<proteinExistence type="predicted"/>
<evidence type="ECO:0000313" key="2">
    <source>
        <dbReference type="EMBL" id="KEP49158.1"/>
    </source>
</evidence>
<gene>
    <name evidence="2" type="ORF">V565_106780</name>
</gene>
<comment type="caution">
    <text evidence="2">The sequence shown here is derived from an EMBL/GenBank/DDBJ whole genome shotgun (WGS) entry which is preliminary data.</text>
</comment>
<organism evidence="2 3">
    <name type="scientific">Rhizoctonia solani 123E</name>
    <dbReference type="NCBI Taxonomy" id="1423351"/>
    <lineage>
        <taxon>Eukaryota</taxon>
        <taxon>Fungi</taxon>
        <taxon>Dikarya</taxon>
        <taxon>Basidiomycota</taxon>
        <taxon>Agaricomycotina</taxon>
        <taxon>Agaricomycetes</taxon>
        <taxon>Cantharellales</taxon>
        <taxon>Ceratobasidiaceae</taxon>
        <taxon>Rhizoctonia</taxon>
    </lineage>
</organism>
<dbReference type="Proteomes" id="UP000027456">
    <property type="component" value="Unassembled WGS sequence"/>
</dbReference>
<evidence type="ECO:0000256" key="1">
    <source>
        <dbReference type="SAM" id="Coils"/>
    </source>
</evidence>
<dbReference type="OrthoDB" id="10462033at2759"/>
<keyword evidence="3" id="KW-1185">Reference proteome</keyword>
<protein>
    <submittedName>
        <fullName evidence="2">Laminin domain protein</fullName>
    </submittedName>
</protein>
<feature type="coiled-coil region" evidence="1">
    <location>
        <begin position="220"/>
        <end position="254"/>
    </location>
</feature>